<dbReference type="AlphaFoldDB" id="A0A7M5X9J4"/>
<keyword evidence="3" id="KW-1185">Reference proteome</keyword>
<reference evidence="2" key="1">
    <citation type="submission" date="2021-01" db="UniProtKB">
        <authorList>
            <consortium name="EnsemblMetazoa"/>
        </authorList>
    </citation>
    <scope>IDENTIFICATION</scope>
</reference>
<feature type="signal peptide" evidence="1">
    <location>
        <begin position="1"/>
        <end position="22"/>
    </location>
</feature>
<evidence type="ECO:0000313" key="2">
    <source>
        <dbReference type="EnsemblMetazoa" id="CLYHEMP018896.1"/>
    </source>
</evidence>
<keyword evidence="1" id="KW-0732">Signal</keyword>
<proteinExistence type="predicted"/>
<dbReference type="Proteomes" id="UP000594262">
    <property type="component" value="Unplaced"/>
</dbReference>
<dbReference type="GeneID" id="136821683"/>
<evidence type="ECO:0000256" key="1">
    <source>
        <dbReference type="SAM" id="SignalP"/>
    </source>
</evidence>
<organism evidence="2 3">
    <name type="scientific">Clytia hemisphaerica</name>
    <dbReference type="NCBI Taxonomy" id="252671"/>
    <lineage>
        <taxon>Eukaryota</taxon>
        <taxon>Metazoa</taxon>
        <taxon>Cnidaria</taxon>
        <taxon>Hydrozoa</taxon>
        <taxon>Hydroidolina</taxon>
        <taxon>Leptothecata</taxon>
        <taxon>Obeliida</taxon>
        <taxon>Clytiidae</taxon>
        <taxon>Clytia</taxon>
    </lineage>
</organism>
<evidence type="ECO:0000313" key="3">
    <source>
        <dbReference type="Proteomes" id="UP000594262"/>
    </source>
</evidence>
<evidence type="ECO:0008006" key="4">
    <source>
        <dbReference type="Google" id="ProtNLM"/>
    </source>
</evidence>
<dbReference type="RefSeq" id="XP_066933996.1">
    <property type="nucleotide sequence ID" value="XM_067077895.1"/>
</dbReference>
<protein>
    <recommendedName>
        <fullName evidence="4">Secreted protein</fullName>
    </recommendedName>
</protein>
<sequence length="243" mass="26951">MERISAIIALLFFIANVEENSAKESNVERFHVADGINAIAANLGNAFAATLLSAYDFGAVGAIENYSKFNLHVQECKNGKGEVMEPFQEKLAPGGNGRLSMYNKAGGVKHDCTYVLVKQKCATPPDCKNDDHYLDVSVKFHVKSETQSEIGGRICKWAQRDCKRSRKTHYKPMKFCNADLGFCMEGQIASGKHTNAFWAIYPCSKANFCPNSECKPTANDKTNFVELIKTFKDGQTCLDNHDN</sequence>
<dbReference type="EnsemblMetazoa" id="CLYHEMT018896.1">
    <property type="protein sequence ID" value="CLYHEMP018896.1"/>
    <property type="gene ID" value="CLYHEMG018896"/>
</dbReference>
<name>A0A7M5X9J4_9CNID</name>
<accession>A0A7M5X9J4</accession>
<feature type="chain" id="PRO_5029534881" description="Secreted protein" evidence="1">
    <location>
        <begin position="23"/>
        <end position="243"/>
    </location>
</feature>